<accession>R6C6D9</accession>
<dbReference type="Proteomes" id="UP000018362">
    <property type="component" value="Unassembled WGS sequence"/>
</dbReference>
<evidence type="ECO:0000313" key="1">
    <source>
        <dbReference type="EMBL" id="CDA71075.1"/>
    </source>
</evidence>
<evidence type="ECO:0000313" key="2">
    <source>
        <dbReference type="Proteomes" id="UP000018362"/>
    </source>
</evidence>
<comment type="caution">
    <text evidence="1">The sequence shown here is derived from an EMBL/GenBank/DDBJ whole genome shotgun (WGS) entry which is preliminary data.</text>
</comment>
<sequence>MFRTYKRSCTFHSLMEVFKSFRIFRTYTDELLYAWTFRHCIQNMFGNDFFSRSNNHFDSSGLAAVNDIFLSQQVGSRNHYCPYLVKGNDREPEFITAFQNQHHLVSMSDTQTLEVRSRHIGIFFQIGISKLNMFSFIVCPEKSVFIRTLGSPCIYYIITEVKVFGHFYFEVLYKILL</sequence>
<reference evidence="1" key="1">
    <citation type="submission" date="2012-11" db="EMBL/GenBank/DDBJ databases">
        <title>Dependencies among metagenomic species, viruses, plasmids and units of genetic variation.</title>
        <authorList>
            <person name="Nielsen H.B."/>
            <person name="Almeida M."/>
            <person name="Juncker A.S."/>
            <person name="Rasmussen S."/>
            <person name="Li J."/>
            <person name="Sunagawa S."/>
            <person name="Plichta D."/>
            <person name="Gautier L."/>
            <person name="Le Chatelier E."/>
            <person name="Peletier E."/>
            <person name="Bonde I."/>
            <person name="Nielsen T."/>
            <person name="Manichanh C."/>
            <person name="Arumugam M."/>
            <person name="Batto J."/>
            <person name="Santos M.B.Q.D."/>
            <person name="Blom N."/>
            <person name="Borruel N."/>
            <person name="Burgdorf K.S."/>
            <person name="Boumezbeur F."/>
            <person name="Casellas F."/>
            <person name="Dore J."/>
            <person name="Guarner F."/>
            <person name="Hansen T."/>
            <person name="Hildebrand F."/>
            <person name="Kaas R.S."/>
            <person name="Kennedy S."/>
            <person name="Kristiansen K."/>
            <person name="Kultima J.R."/>
            <person name="Leonard P."/>
            <person name="Levenez F."/>
            <person name="Lund O."/>
            <person name="Moumen B."/>
            <person name="Le Paslier D."/>
            <person name="Pons N."/>
            <person name="Pedersen O."/>
            <person name="Prifti E."/>
            <person name="Qin J."/>
            <person name="Raes J."/>
            <person name="Tap J."/>
            <person name="Tims S."/>
            <person name="Ussery D.W."/>
            <person name="Yamada T."/>
            <person name="MetaHit consortium"/>
            <person name="Renault P."/>
            <person name="Sicheritz-Ponten T."/>
            <person name="Bork P."/>
            <person name="Wang J."/>
            <person name="Brunak S."/>
            <person name="Ehrlich S.D."/>
        </authorList>
    </citation>
    <scope>NUCLEOTIDE SEQUENCE [LARGE SCALE GENOMIC DNA]</scope>
</reference>
<organism evidence="1 2">
    <name type="scientific">Phocaeicola coprocola CAG:162</name>
    <dbReference type="NCBI Taxonomy" id="1263040"/>
    <lineage>
        <taxon>Bacteria</taxon>
        <taxon>Pseudomonadati</taxon>
        <taxon>Bacteroidota</taxon>
        <taxon>Bacteroidia</taxon>
        <taxon>Bacteroidales</taxon>
        <taxon>Bacteroidaceae</taxon>
        <taxon>Phocaeicola</taxon>
    </lineage>
</organism>
<proteinExistence type="predicted"/>
<dbReference type="AlphaFoldDB" id="R6C6D9"/>
<dbReference type="EMBL" id="CBCJ010000139">
    <property type="protein sequence ID" value="CDA71075.1"/>
    <property type="molecule type" value="Genomic_DNA"/>
</dbReference>
<name>R6C6D9_9BACT</name>
<protein>
    <submittedName>
        <fullName evidence="1">Uncharacterized protein</fullName>
    </submittedName>
</protein>
<gene>
    <name evidence="1" type="ORF">BN509_02046</name>
</gene>